<keyword evidence="2" id="KW-1185">Reference proteome</keyword>
<dbReference type="EMBL" id="BMHT01000003">
    <property type="protein sequence ID" value="GGF09636.1"/>
    <property type="molecule type" value="Genomic_DNA"/>
</dbReference>
<reference evidence="2" key="1">
    <citation type="journal article" date="2019" name="Int. J. Syst. Evol. Microbiol.">
        <title>The Global Catalogue of Microorganisms (GCM) 10K type strain sequencing project: providing services to taxonomists for standard genome sequencing and annotation.</title>
        <authorList>
            <consortium name="The Broad Institute Genomics Platform"/>
            <consortium name="The Broad Institute Genome Sequencing Center for Infectious Disease"/>
            <person name="Wu L."/>
            <person name="Ma J."/>
        </authorList>
    </citation>
    <scope>NUCLEOTIDE SEQUENCE [LARGE SCALE GENOMIC DNA]</scope>
    <source>
        <strain evidence="2">CGMCC 1.15197</strain>
    </source>
</reference>
<accession>A0ABQ1U4X2</accession>
<proteinExistence type="predicted"/>
<dbReference type="Proteomes" id="UP000632273">
    <property type="component" value="Unassembled WGS sequence"/>
</dbReference>
<evidence type="ECO:0008006" key="3">
    <source>
        <dbReference type="Google" id="ProtNLM"/>
    </source>
</evidence>
<comment type="caution">
    <text evidence="1">The sequence shown here is derived from an EMBL/GenBank/DDBJ whole genome shotgun (WGS) entry which is preliminary data.</text>
</comment>
<organism evidence="1 2">
    <name type="scientific">Hymenobacter cavernae</name>
    <dbReference type="NCBI Taxonomy" id="2044852"/>
    <lineage>
        <taxon>Bacteria</taxon>
        <taxon>Pseudomonadati</taxon>
        <taxon>Bacteroidota</taxon>
        <taxon>Cytophagia</taxon>
        <taxon>Cytophagales</taxon>
        <taxon>Hymenobacteraceae</taxon>
        <taxon>Hymenobacter</taxon>
    </lineage>
</organism>
<dbReference type="RefSeq" id="WP_229755199.1">
    <property type="nucleotide sequence ID" value="NZ_BMHT01000003.1"/>
</dbReference>
<protein>
    <recommendedName>
        <fullName evidence="3">DUF4145 domain-containing protein</fullName>
    </recommendedName>
</protein>
<evidence type="ECO:0000313" key="2">
    <source>
        <dbReference type="Proteomes" id="UP000632273"/>
    </source>
</evidence>
<sequence length="252" mass="29161">MDVANFVRIIPDFYELKQSEKCLHFAFYNIAVCKKQFFNKDSIESCFKDANIPVYTKVREYLINNSKGRNPNFIKVEGGYSISQYKLDELFKLLKIDKPIIEVEEDLNRLKDEVADANSKDFLEETIKAVEVGSYRASVIMVWILGIDHLYNYIIGCKLDDFNAKLVLQNNKRIKVSKIQNKDDFSDIPEGVFIELCREAKIISNDVRKILEEKLGTRNSCAHPSGIKISKNKAVEFIKDILYNVVFKFTCK</sequence>
<evidence type="ECO:0000313" key="1">
    <source>
        <dbReference type="EMBL" id="GGF09636.1"/>
    </source>
</evidence>
<gene>
    <name evidence="1" type="ORF">GCM10011383_21040</name>
</gene>
<name>A0ABQ1U4X2_9BACT</name>